<evidence type="ECO:0000313" key="3">
    <source>
        <dbReference type="Proteomes" id="UP000735302"/>
    </source>
</evidence>
<dbReference type="AlphaFoldDB" id="A0AAV4BHL1"/>
<keyword evidence="3" id="KW-1185">Reference proteome</keyword>
<dbReference type="Proteomes" id="UP000735302">
    <property type="component" value="Unassembled WGS sequence"/>
</dbReference>
<comment type="caution">
    <text evidence="2">The sequence shown here is derived from an EMBL/GenBank/DDBJ whole genome shotgun (WGS) entry which is preliminary data.</text>
</comment>
<dbReference type="EMBL" id="BLXT01004960">
    <property type="protein sequence ID" value="GFO18585.1"/>
    <property type="molecule type" value="Genomic_DNA"/>
</dbReference>
<sequence length="127" mass="13897">MSSSIPDSSKSPQDQPTADSLMSSNNPDHQNFPQEQPSSDSFMSRNIPDHGTCQEEGPASTSIQSYEDKLRTSVEIFTDPLYDDDDVPVTPPACLTSLYSGFLLLGVLSLSLLFDWLCTCCNLIEAD</sequence>
<name>A0AAV4BHL1_9GAST</name>
<organism evidence="2 3">
    <name type="scientific">Plakobranchus ocellatus</name>
    <dbReference type="NCBI Taxonomy" id="259542"/>
    <lineage>
        <taxon>Eukaryota</taxon>
        <taxon>Metazoa</taxon>
        <taxon>Spiralia</taxon>
        <taxon>Lophotrochozoa</taxon>
        <taxon>Mollusca</taxon>
        <taxon>Gastropoda</taxon>
        <taxon>Heterobranchia</taxon>
        <taxon>Euthyneura</taxon>
        <taxon>Panpulmonata</taxon>
        <taxon>Sacoglossa</taxon>
        <taxon>Placobranchoidea</taxon>
        <taxon>Plakobranchidae</taxon>
        <taxon>Plakobranchus</taxon>
    </lineage>
</organism>
<accession>A0AAV4BHL1</accession>
<protein>
    <submittedName>
        <fullName evidence="2">Uncharacterized protein</fullName>
    </submittedName>
</protein>
<proteinExistence type="predicted"/>
<gene>
    <name evidence="2" type="ORF">PoB_004509000</name>
</gene>
<reference evidence="2 3" key="1">
    <citation type="journal article" date="2021" name="Elife">
        <title>Chloroplast acquisition without the gene transfer in kleptoplastic sea slugs, Plakobranchus ocellatus.</title>
        <authorList>
            <person name="Maeda T."/>
            <person name="Takahashi S."/>
            <person name="Yoshida T."/>
            <person name="Shimamura S."/>
            <person name="Takaki Y."/>
            <person name="Nagai Y."/>
            <person name="Toyoda A."/>
            <person name="Suzuki Y."/>
            <person name="Arimoto A."/>
            <person name="Ishii H."/>
            <person name="Satoh N."/>
            <person name="Nishiyama T."/>
            <person name="Hasebe M."/>
            <person name="Maruyama T."/>
            <person name="Minagawa J."/>
            <person name="Obokata J."/>
            <person name="Shigenobu S."/>
        </authorList>
    </citation>
    <scope>NUCLEOTIDE SEQUENCE [LARGE SCALE GENOMIC DNA]</scope>
</reference>
<feature type="region of interest" description="Disordered" evidence="1">
    <location>
        <begin position="1"/>
        <end position="65"/>
    </location>
</feature>
<evidence type="ECO:0000256" key="1">
    <source>
        <dbReference type="SAM" id="MobiDB-lite"/>
    </source>
</evidence>
<feature type="compositionally biased region" description="Low complexity" evidence="1">
    <location>
        <begin position="1"/>
        <end position="16"/>
    </location>
</feature>
<feature type="compositionally biased region" description="Polar residues" evidence="1">
    <location>
        <begin position="17"/>
        <end position="44"/>
    </location>
</feature>
<evidence type="ECO:0000313" key="2">
    <source>
        <dbReference type="EMBL" id="GFO18585.1"/>
    </source>
</evidence>